<evidence type="ECO:0000313" key="2">
    <source>
        <dbReference type="EMBL" id="RDB26966.1"/>
    </source>
</evidence>
<reference evidence="2" key="1">
    <citation type="submission" date="2018-04" db="EMBL/GenBank/DDBJ databases">
        <title>Whole genome sequencing of Hypsizygus marmoreus.</title>
        <authorList>
            <person name="Choi I.-G."/>
            <person name="Min B."/>
            <person name="Kim J.-G."/>
            <person name="Kim S."/>
            <person name="Oh Y.-L."/>
            <person name="Kong W.-S."/>
            <person name="Park H."/>
            <person name="Jeong J."/>
            <person name="Song E.-S."/>
        </authorList>
    </citation>
    <scope>NUCLEOTIDE SEQUENCE [LARGE SCALE GENOMIC DNA]</scope>
    <source>
        <strain evidence="2">51987-8</strain>
    </source>
</reference>
<comment type="caution">
    <text evidence="2">The sequence shown here is derived from an EMBL/GenBank/DDBJ whole genome shotgun (WGS) entry which is preliminary data.</text>
</comment>
<dbReference type="OrthoDB" id="3025387at2759"/>
<evidence type="ECO:0000256" key="1">
    <source>
        <dbReference type="SAM" id="SignalP"/>
    </source>
</evidence>
<evidence type="ECO:0000313" key="3">
    <source>
        <dbReference type="Proteomes" id="UP000076154"/>
    </source>
</evidence>
<dbReference type="AlphaFoldDB" id="A0A369K7W1"/>
<name>A0A369K7W1_HYPMA</name>
<evidence type="ECO:0008006" key="4">
    <source>
        <dbReference type="Google" id="ProtNLM"/>
    </source>
</evidence>
<feature type="chain" id="PRO_5016655429" description="Secreted protein" evidence="1">
    <location>
        <begin position="19"/>
        <end position="72"/>
    </location>
</feature>
<gene>
    <name evidence="2" type="ORF">Hypma_005137</name>
</gene>
<dbReference type="EMBL" id="LUEZ02000021">
    <property type="protein sequence ID" value="RDB26966.1"/>
    <property type="molecule type" value="Genomic_DNA"/>
</dbReference>
<dbReference type="InParanoid" id="A0A369K7W1"/>
<accession>A0A369K7W1</accession>
<keyword evidence="1" id="KW-0732">Signal</keyword>
<feature type="signal peptide" evidence="1">
    <location>
        <begin position="1"/>
        <end position="18"/>
    </location>
</feature>
<organism evidence="2 3">
    <name type="scientific">Hypsizygus marmoreus</name>
    <name type="common">White beech mushroom</name>
    <name type="synonym">Agaricus marmoreus</name>
    <dbReference type="NCBI Taxonomy" id="39966"/>
    <lineage>
        <taxon>Eukaryota</taxon>
        <taxon>Fungi</taxon>
        <taxon>Dikarya</taxon>
        <taxon>Basidiomycota</taxon>
        <taxon>Agaricomycotina</taxon>
        <taxon>Agaricomycetes</taxon>
        <taxon>Agaricomycetidae</taxon>
        <taxon>Agaricales</taxon>
        <taxon>Tricholomatineae</taxon>
        <taxon>Lyophyllaceae</taxon>
        <taxon>Hypsizygus</taxon>
    </lineage>
</organism>
<keyword evidence="3" id="KW-1185">Reference proteome</keyword>
<proteinExistence type="predicted"/>
<dbReference type="Proteomes" id="UP000076154">
    <property type="component" value="Unassembled WGS sequence"/>
</dbReference>
<sequence>MLSAAIFFISFLALRASAGVVDAGAVVTVERVYHTIIDQSPFLVDRTTTIVWTQGPSIVDTETPTATPTASV</sequence>
<protein>
    <recommendedName>
        <fullName evidence="4">Secreted protein</fullName>
    </recommendedName>
</protein>